<comment type="caution">
    <text evidence="1">The sequence shown here is derived from an EMBL/GenBank/DDBJ whole genome shotgun (WGS) entry which is preliminary data.</text>
</comment>
<dbReference type="RefSeq" id="WP_227907746.1">
    <property type="nucleotide sequence ID" value="NZ_CP095461.1"/>
</dbReference>
<protein>
    <submittedName>
        <fullName evidence="1">DUF695 domain-containing protein</fullName>
    </submittedName>
</protein>
<dbReference type="AlphaFoldDB" id="A0A9X1S7P4"/>
<name>A0A9X1S7P4_9MICC</name>
<organism evidence="1 2">
    <name type="scientific">Arthrobacter gengyunqii</name>
    <dbReference type="NCBI Taxonomy" id="2886940"/>
    <lineage>
        <taxon>Bacteria</taxon>
        <taxon>Bacillati</taxon>
        <taxon>Actinomycetota</taxon>
        <taxon>Actinomycetes</taxon>
        <taxon>Micrococcales</taxon>
        <taxon>Micrococcaceae</taxon>
        <taxon>Arthrobacter</taxon>
    </lineage>
</organism>
<evidence type="ECO:0000313" key="1">
    <source>
        <dbReference type="EMBL" id="MCC3269279.1"/>
    </source>
</evidence>
<evidence type="ECO:0000313" key="2">
    <source>
        <dbReference type="Proteomes" id="UP001139264"/>
    </source>
</evidence>
<sequence>MGLFTRRDSAVPADPAEAFWRWWSTDGASRFSAAADTGQWGGLAGEMQQRLAAVHPDLAWDTGTGHRSRHLLAVSSEGDPALRRTAEHWLRCAPAADDTWEYAAARQPVPDAAGKTIEIEGRSLSLGQARFGLREDTGRGRLDVVVHHPLFGQVPQDRRLQVSLLLLDWILGEDEVTRWVGAVDTATGGTLDRTAADLRDAVSALAAQTRNEWVVMEGNTPDGGVIMVLARRPLRWIDFPLFDLHTEVRLAYDDAETSGLPTPASLELLREKEARISAALGTRGLLAARVSTAGTRVLHYYSDSADHHGREVIEDAVRAVGGAVRSTPDPGWTRVRQFS</sequence>
<dbReference type="Proteomes" id="UP001139264">
    <property type="component" value="Unassembled WGS sequence"/>
</dbReference>
<accession>A0A9X1S7P4</accession>
<gene>
    <name evidence="1" type="ORF">LJ751_07865</name>
</gene>
<proteinExistence type="predicted"/>
<dbReference type="EMBL" id="JAJFZP010000006">
    <property type="protein sequence ID" value="MCC3269279.1"/>
    <property type="molecule type" value="Genomic_DNA"/>
</dbReference>
<reference evidence="1" key="1">
    <citation type="submission" date="2021-10" db="EMBL/GenBank/DDBJ databases">
        <title>Novel species in genus Arthrobacter.</title>
        <authorList>
            <person name="Liu Y."/>
        </authorList>
    </citation>
    <scope>NUCLEOTIDE SEQUENCE</scope>
    <source>
        <strain evidence="1">Zg-Y809</strain>
    </source>
</reference>